<protein>
    <submittedName>
        <fullName evidence="2">Uncharacterized protein</fullName>
    </submittedName>
</protein>
<name>A0ABZ1ZSP4_STRAQ</name>
<evidence type="ECO:0000256" key="1">
    <source>
        <dbReference type="SAM" id="MobiDB-lite"/>
    </source>
</evidence>
<sequence length="209" mass="22370">MGDENSEHLALIRRWLAGETVNNTVGIKIVGGPFHGRTKIVQLDQSGLPPTGFRGRPGRTPGPWNPAAKHIYLSVRAPDTPAGWAYEYTGTDTATVPDTRSAATGAPQQLDQRDRGTPQQSAGILRALASFDGVEYHGGVRDRSGRAGMAFSVDSDFGGLPKKQTAIFDPDTGKLLAYEEMLTEDAGELNVRIPSVTGYTTHLSSGYSN</sequence>
<proteinExistence type="predicted"/>
<dbReference type="RefSeq" id="WP_214301468.1">
    <property type="nucleotide sequence ID" value="NZ_CP108670.1"/>
</dbReference>
<dbReference type="Proteomes" id="UP001431926">
    <property type="component" value="Chromosome"/>
</dbReference>
<evidence type="ECO:0000313" key="3">
    <source>
        <dbReference type="Proteomes" id="UP001431926"/>
    </source>
</evidence>
<keyword evidence="3" id="KW-1185">Reference proteome</keyword>
<feature type="region of interest" description="Disordered" evidence="1">
    <location>
        <begin position="93"/>
        <end position="120"/>
    </location>
</feature>
<gene>
    <name evidence="2" type="ORF">OG367_38625</name>
</gene>
<organism evidence="2 3">
    <name type="scientific">Streptomyces anulatus</name>
    <name type="common">Streptomyces chrysomallus</name>
    <dbReference type="NCBI Taxonomy" id="1892"/>
    <lineage>
        <taxon>Bacteria</taxon>
        <taxon>Bacillati</taxon>
        <taxon>Actinomycetota</taxon>
        <taxon>Actinomycetes</taxon>
        <taxon>Kitasatosporales</taxon>
        <taxon>Streptomycetaceae</taxon>
        <taxon>Streptomyces</taxon>
    </lineage>
</organism>
<accession>A0ABZ1ZSP4</accession>
<evidence type="ECO:0000313" key="2">
    <source>
        <dbReference type="EMBL" id="WUX41781.1"/>
    </source>
</evidence>
<dbReference type="EMBL" id="CP109491">
    <property type="protein sequence ID" value="WUX41781.1"/>
    <property type="molecule type" value="Genomic_DNA"/>
</dbReference>
<feature type="compositionally biased region" description="Polar residues" evidence="1">
    <location>
        <begin position="93"/>
        <end position="110"/>
    </location>
</feature>
<reference evidence="2" key="1">
    <citation type="submission" date="2022-10" db="EMBL/GenBank/DDBJ databases">
        <title>The complete genomes of actinobacterial strains from the NBC collection.</title>
        <authorList>
            <person name="Joergensen T.S."/>
            <person name="Alvarez Arevalo M."/>
            <person name="Sterndorff E.B."/>
            <person name="Faurdal D."/>
            <person name="Vuksanovic O."/>
            <person name="Mourched A.-S."/>
            <person name="Charusanti P."/>
            <person name="Shaw S."/>
            <person name="Blin K."/>
            <person name="Weber T."/>
        </authorList>
    </citation>
    <scope>NUCLEOTIDE SEQUENCE</scope>
    <source>
        <strain evidence="2">NBC_01436</strain>
    </source>
</reference>